<accession>A0ACB8FEJ3</accession>
<name>A0ACB8FEJ3_9SAUR</name>
<protein>
    <submittedName>
        <fullName evidence="1">Uncharacterized protein</fullName>
    </submittedName>
</protein>
<comment type="caution">
    <text evidence="1">The sequence shown here is derived from an EMBL/GenBank/DDBJ whole genome shotgun (WGS) entry which is preliminary data.</text>
</comment>
<gene>
    <name evidence="1" type="ORF">K3G42_019058</name>
</gene>
<reference evidence="1" key="1">
    <citation type="submission" date="2021-08" db="EMBL/GenBank/DDBJ databases">
        <title>The first chromosome-level gecko genome reveals the dynamic sex chromosomes of Neotropical dwarf geckos (Sphaerodactylidae: Sphaerodactylus).</title>
        <authorList>
            <person name="Pinto B.J."/>
            <person name="Keating S.E."/>
            <person name="Gamble T."/>
        </authorList>
    </citation>
    <scope>NUCLEOTIDE SEQUENCE</scope>
    <source>
        <strain evidence="1">TG3544</strain>
    </source>
</reference>
<evidence type="ECO:0000313" key="1">
    <source>
        <dbReference type="EMBL" id="KAH8003468.1"/>
    </source>
</evidence>
<sequence>MVCCERNVGFYFLTRKEYLGNAQTQSCFQLTEILGAPSLFEQKHDLNHKEAWKGYVLQNNNCLCSLIYYRLSDMWYPRKTAQIWSIFPEFLSSLFLLIPPQNKTLNYVCGLTP</sequence>
<keyword evidence="2" id="KW-1185">Reference proteome</keyword>
<dbReference type="Proteomes" id="UP000827872">
    <property type="component" value="Linkage Group LG09"/>
</dbReference>
<proteinExistence type="predicted"/>
<organism evidence="1 2">
    <name type="scientific">Sphaerodactylus townsendi</name>
    <dbReference type="NCBI Taxonomy" id="933632"/>
    <lineage>
        <taxon>Eukaryota</taxon>
        <taxon>Metazoa</taxon>
        <taxon>Chordata</taxon>
        <taxon>Craniata</taxon>
        <taxon>Vertebrata</taxon>
        <taxon>Euteleostomi</taxon>
        <taxon>Lepidosauria</taxon>
        <taxon>Squamata</taxon>
        <taxon>Bifurcata</taxon>
        <taxon>Gekkota</taxon>
        <taxon>Sphaerodactylidae</taxon>
        <taxon>Sphaerodactylus</taxon>
    </lineage>
</organism>
<dbReference type="EMBL" id="CM037622">
    <property type="protein sequence ID" value="KAH8003468.1"/>
    <property type="molecule type" value="Genomic_DNA"/>
</dbReference>
<evidence type="ECO:0000313" key="2">
    <source>
        <dbReference type="Proteomes" id="UP000827872"/>
    </source>
</evidence>